<feature type="compositionally biased region" description="Polar residues" evidence="1">
    <location>
        <begin position="14"/>
        <end position="23"/>
    </location>
</feature>
<reference evidence="2 3" key="1">
    <citation type="submission" date="2015-07" db="EMBL/GenBank/DDBJ databases">
        <title>Genome sequencing of Kibdelosporangium phytohabitans.</title>
        <authorList>
            <person name="Qin S."/>
            <person name="Xing K."/>
        </authorList>
    </citation>
    <scope>NUCLEOTIDE SEQUENCE [LARGE SCALE GENOMIC DNA]</scope>
    <source>
        <strain evidence="2 3">KLBMP1111</strain>
    </source>
</reference>
<accession>A0A0N9HIP0</accession>
<evidence type="ECO:0000313" key="2">
    <source>
        <dbReference type="EMBL" id="ALG05834.1"/>
    </source>
</evidence>
<sequence length="204" mass="20804">MLAFSGCSSDDGGNPQNAAGQNTPAGSGQQQPGQPPANGGGGGGGTEPAKPAPPPAPSNGDPAVWVDNLCAPISDFTKSIAGRMSELGNAADQTQMQAKLGQFIDGIASSLGDTVGRLKQLEPAPVKGGDDVKNKIIGVYTNSQNALKEAAAKIRAGDQDAAGKVMETLGDETAKMTDPFKDNDTAEMRAAMQKAPRCQDLPRN</sequence>
<dbReference type="AlphaFoldDB" id="A0A0N9HIP0"/>
<proteinExistence type="predicted"/>
<organism evidence="2 3">
    <name type="scientific">Kibdelosporangium phytohabitans</name>
    <dbReference type="NCBI Taxonomy" id="860235"/>
    <lineage>
        <taxon>Bacteria</taxon>
        <taxon>Bacillati</taxon>
        <taxon>Actinomycetota</taxon>
        <taxon>Actinomycetes</taxon>
        <taxon>Pseudonocardiales</taxon>
        <taxon>Pseudonocardiaceae</taxon>
        <taxon>Kibdelosporangium</taxon>
    </lineage>
</organism>
<dbReference type="STRING" id="860235.AOZ06_01880"/>
<gene>
    <name evidence="2" type="ORF">AOZ06_01880</name>
</gene>
<name>A0A0N9HIP0_9PSEU</name>
<dbReference type="Proteomes" id="UP000063699">
    <property type="component" value="Chromosome"/>
</dbReference>
<protein>
    <recommendedName>
        <fullName evidence="4">Small secreted protein</fullName>
    </recommendedName>
</protein>
<evidence type="ECO:0008006" key="4">
    <source>
        <dbReference type="Google" id="ProtNLM"/>
    </source>
</evidence>
<evidence type="ECO:0000313" key="3">
    <source>
        <dbReference type="Proteomes" id="UP000063699"/>
    </source>
</evidence>
<feature type="region of interest" description="Disordered" evidence="1">
    <location>
        <begin position="1"/>
        <end position="63"/>
    </location>
</feature>
<dbReference type="EMBL" id="CP012752">
    <property type="protein sequence ID" value="ALG05834.1"/>
    <property type="molecule type" value="Genomic_DNA"/>
</dbReference>
<evidence type="ECO:0000256" key="1">
    <source>
        <dbReference type="SAM" id="MobiDB-lite"/>
    </source>
</evidence>
<keyword evidence="3" id="KW-1185">Reference proteome</keyword>
<dbReference type="KEGG" id="kphy:AOZ06_01880"/>